<reference evidence="3" key="1">
    <citation type="submission" date="2021-01" db="UniProtKB">
        <authorList>
            <consortium name="EnsemblMetazoa"/>
        </authorList>
    </citation>
    <scope>IDENTIFICATION</scope>
</reference>
<keyword evidence="1" id="KW-0175">Coiled coil</keyword>
<dbReference type="EnsemblMetazoa" id="XM_001605526">
    <property type="protein sequence ID" value="XP_001605576"/>
    <property type="gene ID" value="LOC100121974"/>
</dbReference>
<dbReference type="CTD" id="12420"/>
<protein>
    <recommendedName>
        <fullName evidence="5">Chibby</fullName>
    </recommendedName>
</protein>
<dbReference type="FunCoup" id="A0A7M7G6Y8">
    <property type="interactions" value="96"/>
</dbReference>
<evidence type="ECO:0000256" key="1">
    <source>
        <dbReference type="SAM" id="Coils"/>
    </source>
</evidence>
<dbReference type="EnsemblMetazoa" id="XM_016983798">
    <property type="protein sequence ID" value="XP_016839287"/>
    <property type="gene ID" value="LOC100121974"/>
</dbReference>
<dbReference type="GeneID" id="100121974"/>
<dbReference type="PANTHER" id="PTHR21533:SF19">
    <property type="entry name" value="LEUCINE-RICH PROTEIN"/>
    <property type="match status" value="1"/>
</dbReference>
<dbReference type="InterPro" id="IPR028118">
    <property type="entry name" value="Chibby_fam"/>
</dbReference>
<dbReference type="Pfam" id="PF14645">
    <property type="entry name" value="Chibby"/>
    <property type="match status" value="1"/>
</dbReference>
<dbReference type="RefSeq" id="XP_016839287.1">
    <property type="nucleotide sequence ID" value="XM_016983798.3"/>
</dbReference>
<feature type="region of interest" description="Disordered" evidence="2">
    <location>
        <begin position="1"/>
        <end position="31"/>
    </location>
</feature>
<evidence type="ECO:0000256" key="2">
    <source>
        <dbReference type="SAM" id="MobiDB-lite"/>
    </source>
</evidence>
<evidence type="ECO:0000313" key="3">
    <source>
        <dbReference type="EnsemblMetazoa" id="XP_001605576"/>
    </source>
</evidence>
<dbReference type="AlphaFoldDB" id="A0A7M7G6Y8"/>
<dbReference type="InParanoid" id="A0A7M7G6Y8"/>
<organism evidence="3 4">
    <name type="scientific">Nasonia vitripennis</name>
    <name type="common">Parasitic wasp</name>
    <dbReference type="NCBI Taxonomy" id="7425"/>
    <lineage>
        <taxon>Eukaryota</taxon>
        <taxon>Metazoa</taxon>
        <taxon>Ecdysozoa</taxon>
        <taxon>Arthropoda</taxon>
        <taxon>Hexapoda</taxon>
        <taxon>Insecta</taxon>
        <taxon>Pterygota</taxon>
        <taxon>Neoptera</taxon>
        <taxon>Endopterygota</taxon>
        <taxon>Hymenoptera</taxon>
        <taxon>Apocrita</taxon>
        <taxon>Proctotrupomorpha</taxon>
        <taxon>Chalcidoidea</taxon>
        <taxon>Pteromalidae</taxon>
        <taxon>Pteromalinae</taxon>
        <taxon>Nasonia</taxon>
    </lineage>
</organism>
<feature type="coiled-coil region" evidence="1">
    <location>
        <begin position="71"/>
        <end position="126"/>
    </location>
</feature>
<dbReference type="Proteomes" id="UP000002358">
    <property type="component" value="Chromosome 3"/>
</dbReference>
<evidence type="ECO:0008006" key="5">
    <source>
        <dbReference type="Google" id="ProtNLM"/>
    </source>
</evidence>
<evidence type="ECO:0000313" key="4">
    <source>
        <dbReference type="Proteomes" id="UP000002358"/>
    </source>
</evidence>
<dbReference type="RefSeq" id="XP_001605576.2">
    <property type="nucleotide sequence ID" value="XM_001605526.5"/>
</dbReference>
<proteinExistence type="predicted"/>
<dbReference type="KEGG" id="nvi:100121974"/>
<name>A0A7M7G6Y8_NASVI</name>
<keyword evidence="4" id="KW-1185">Reference proteome</keyword>
<sequence>MIKMPHWLNKTSFSPKKTPTRKASVSLSSKDLSPKRIEKELGPNIGEIRICLGDQQAVFDGGLWVPESGKVGGTFKENEKLKKEVKKLEEENNLLKIKFELLLDMLTQTTAEATLHKDELESLRSKLHTGKRVAT</sequence>
<dbReference type="OrthoDB" id="2145765at2759"/>
<feature type="compositionally biased region" description="Polar residues" evidence="2">
    <location>
        <begin position="9"/>
        <end position="31"/>
    </location>
</feature>
<dbReference type="PANTHER" id="PTHR21533">
    <property type="entry name" value="LEUCINE-RICH PROTEIN"/>
    <property type="match status" value="1"/>
</dbReference>
<dbReference type="SMR" id="A0A7M7G6Y8"/>
<accession>A0A7M7G6Y8</accession>